<dbReference type="Proteomes" id="UP000834106">
    <property type="component" value="Chromosome 6"/>
</dbReference>
<accession>A0AAD2DRC2</accession>
<dbReference type="AlphaFoldDB" id="A0AAD2DRC2"/>
<gene>
    <name evidence="1" type="ORF">FPE_LOCUS10819</name>
</gene>
<sequence length="269" mass="30612">MLPLKLVRSLVLSDTNPLLLPQNQVFFNHNNHHEDVDDTNFNSSNIPKSRTKIPLMLFNPTQELVKDTYRLAKLAREIGMDLHPNPSLSHIIFSWPSCSWSLGNDAAPLPFPSLTTASMSHLRLFVNLSRGFFKLVFLKNNHSPLEKIESLNNNNWDCTSSCLFSRIAGERIHSMDGFSKALLGMGWTLFKTNTNNQSFKDSVDRLVYLYRKLGTNKMCNTIDLPNGNGNVGKCCRVRELRLPPLDFRSLPLRILQYILLMAGDVFYLA</sequence>
<dbReference type="EMBL" id="OU503041">
    <property type="protein sequence ID" value="CAI9763389.1"/>
    <property type="molecule type" value="Genomic_DNA"/>
</dbReference>
<evidence type="ECO:0000313" key="1">
    <source>
        <dbReference type="EMBL" id="CAI9763389.1"/>
    </source>
</evidence>
<name>A0AAD2DRC2_9LAMI</name>
<proteinExistence type="predicted"/>
<organism evidence="1 2">
    <name type="scientific">Fraxinus pennsylvanica</name>
    <dbReference type="NCBI Taxonomy" id="56036"/>
    <lineage>
        <taxon>Eukaryota</taxon>
        <taxon>Viridiplantae</taxon>
        <taxon>Streptophyta</taxon>
        <taxon>Embryophyta</taxon>
        <taxon>Tracheophyta</taxon>
        <taxon>Spermatophyta</taxon>
        <taxon>Magnoliopsida</taxon>
        <taxon>eudicotyledons</taxon>
        <taxon>Gunneridae</taxon>
        <taxon>Pentapetalae</taxon>
        <taxon>asterids</taxon>
        <taxon>lamiids</taxon>
        <taxon>Lamiales</taxon>
        <taxon>Oleaceae</taxon>
        <taxon>Oleeae</taxon>
        <taxon>Fraxinus</taxon>
    </lineage>
</organism>
<reference evidence="1" key="1">
    <citation type="submission" date="2023-05" db="EMBL/GenBank/DDBJ databases">
        <authorList>
            <person name="Huff M."/>
        </authorList>
    </citation>
    <scope>NUCLEOTIDE SEQUENCE</scope>
</reference>
<keyword evidence="2" id="KW-1185">Reference proteome</keyword>
<evidence type="ECO:0000313" key="2">
    <source>
        <dbReference type="Proteomes" id="UP000834106"/>
    </source>
</evidence>
<protein>
    <submittedName>
        <fullName evidence="1">Uncharacterized protein</fullName>
    </submittedName>
</protein>